<proteinExistence type="predicted"/>
<name>A0A1Y4LT81_9FIRM</name>
<evidence type="ECO:0000313" key="1">
    <source>
        <dbReference type="EMBL" id="OUP59060.1"/>
    </source>
</evidence>
<accession>A0A1Y4LT81</accession>
<sequence length="82" mass="9516">MPQIALLKSIVVGVQECMQIITAARRRERPMGECYQCEYWDHSQWIMNRYGEGCGRCQMDGQIRFCSHKCPFVSPPEGEEDT</sequence>
<organism evidence="1 2">
    <name type="scientific">Butyricicoccus pullicaecorum</name>
    <dbReference type="NCBI Taxonomy" id="501571"/>
    <lineage>
        <taxon>Bacteria</taxon>
        <taxon>Bacillati</taxon>
        <taxon>Bacillota</taxon>
        <taxon>Clostridia</taxon>
        <taxon>Eubacteriales</taxon>
        <taxon>Butyricicoccaceae</taxon>
        <taxon>Butyricicoccus</taxon>
    </lineage>
</organism>
<protein>
    <submittedName>
        <fullName evidence="1">Uncharacterized protein</fullName>
    </submittedName>
</protein>
<comment type="caution">
    <text evidence="1">The sequence shown here is derived from an EMBL/GenBank/DDBJ whole genome shotgun (WGS) entry which is preliminary data.</text>
</comment>
<gene>
    <name evidence="1" type="ORF">B5F15_06220</name>
</gene>
<dbReference type="AlphaFoldDB" id="A0A1Y4LT81"/>
<reference evidence="2" key="1">
    <citation type="submission" date="2017-04" db="EMBL/GenBank/DDBJ databases">
        <title>Function of individual gut microbiota members based on whole genome sequencing of pure cultures obtained from chicken caecum.</title>
        <authorList>
            <person name="Medvecky M."/>
            <person name="Cejkova D."/>
            <person name="Polansky O."/>
            <person name="Karasova D."/>
            <person name="Kubasova T."/>
            <person name="Cizek A."/>
            <person name="Rychlik I."/>
        </authorList>
    </citation>
    <scope>NUCLEOTIDE SEQUENCE [LARGE SCALE GENOMIC DNA]</scope>
    <source>
        <strain evidence="2">An179</strain>
    </source>
</reference>
<evidence type="ECO:0000313" key="2">
    <source>
        <dbReference type="Proteomes" id="UP000195326"/>
    </source>
</evidence>
<dbReference type="Proteomes" id="UP000195326">
    <property type="component" value="Unassembled WGS sequence"/>
</dbReference>
<dbReference type="EMBL" id="NFKL01000007">
    <property type="protein sequence ID" value="OUP59060.1"/>
    <property type="molecule type" value="Genomic_DNA"/>
</dbReference>